<dbReference type="EMBL" id="JBHSBW010000016">
    <property type="protein sequence ID" value="MFC4213413.1"/>
    <property type="molecule type" value="Genomic_DNA"/>
</dbReference>
<gene>
    <name evidence="2" type="ORF">ACFOWA_19630</name>
</gene>
<proteinExistence type="predicted"/>
<dbReference type="Pfam" id="PF18723">
    <property type="entry name" value="HMUDK_hel"/>
    <property type="match status" value="1"/>
</dbReference>
<dbReference type="RefSeq" id="WP_378988597.1">
    <property type="nucleotide sequence ID" value="NZ_JBHSBW010000016.1"/>
</dbReference>
<dbReference type="GO" id="GO:0016301">
    <property type="term" value="F:kinase activity"/>
    <property type="evidence" value="ECO:0007669"/>
    <property type="project" value="UniProtKB-KW"/>
</dbReference>
<sequence>MSKIISNSDPVLPIKQPPKKNRMQIHVSLAPAKTTEVFDTYWKFAVLRQEAFFKRFQQLAGPWSEDEIINKFKFTNAYRAADRTSQYLIKEVIYKEGYSNAPNEILFRILLFKLFNKIETWELLMSEFGLLTYKDYDFRKYDKILSEAMSIGERIYSAAYIMPSGGAFFGLKSKHSNHLKLIEHILENKTADKLIEAKSMQQAFEIIKTFHGLGDFLAYQFTVDINYSTLTNFSESSFVVPGPGAKGGISKCFTNTGGLNNVEIIKLMTDRQEKEFERLGLTFNDLWGRKLQLIDCQNLFCEVDKYSRVRHPDIKGSSDRVKIKQIFKSNHSPIEYWFPPKWDINKNIPKNNKTDQ</sequence>
<accession>A0ABV8PE23</accession>
<evidence type="ECO:0000313" key="3">
    <source>
        <dbReference type="Proteomes" id="UP001595789"/>
    </source>
</evidence>
<evidence type="ECO:0000313" key="2">
    <source>
        <dbReference type="EMBL" id="MFC4213413.1"/>
    </source>
</evidence>
<dbReference type="Proteomes" id="UP001595789">
    <property type="component" value="Unassembled WGS sequence"/>
</dbReference>
<keyword evidence="2" id="KW-0418">Kinase</keyword>
<feature type="domain" description="5-hmdU DNA kinase helical" evidence="1">
    <location>
        <begin position="35"/>
        <end position="316"/>
    </location>
</feature>
<keyword evidence="2" id="KW-0808">Transferase</keyword>
<evidence type="ECO:0000259" key="1">
    <source>
        <dbReference type="Pfam" id="PF18723"/>
    </source>
</evidence>
<keyword evidence="3" id="KW-1185">Reference proteome</keyword>
<reference evidence="3" key="1">
    <citation type="journal article" date="2019" name="Int. J. Syst. Evol. Microbiol.">
        <title>The Global Catalogue of Microorganisms (GCM) 10K type strain sequencing project: providing services to taxonomists for standard genome sequencing and annotation.</title>
        <authorList>
            <consortium name="The Broad Institute Genomics Platform"/>
            <consortium name="The Broad Institute Genome Sequencing Center for Infectious Disease"/>
            <person name="Wu L."/>
            <person name="Ma J."/>
        </authorList>
    </citation>
    <scope>NUCLEOTIDE SEQUENCE [LARGE SCALE GENOMIC DNA]</scope>
    <source>
        <strain evidence="3">CCM 8691</strain>
    </source>
</reference>
<name>A0ABV8PE23_9SPHI</name>
<dbReference type="InterPro" id="IPR040684">
    <property type="entry name" value="HMUDK_hel"/>
</dbReference>
<organism evidence="2 3">
    <name type="scientific">Pedobacter lithocola</name>
    <dbReference type="NCBI Taxonomy" id="1908239"/>
    <lineage>
        <taxon>Bacteria</taxon>
        <taxon>Pseudomonadati</taxon>
        <taxon>Bacteroidota</taxon>
        <taxon>Sphingobacteriia</taxon>
        <taxon>Sphingobacteriales</taxon>
        <taxon>Sphingobacteriaceae</taxon>
        <taxon>Pedobacter</taxon>
    </lineage>
</organism>
<protein>
    <submittedName>
        <fullName evidence="2">Nucleotide kinase domain-containing protein</fullName>
    </submittedName>
</protein>
<comment type="caution">
    <text evidence="2">The sequence shown here is derived from an EMBL/GenBank/DDBJ whole genome shotgun (WGS) entry which is preliminary data.</text>
</comment>